<comment type="caution">
    <text evidence="3">The sequence shown here is derived from an EMBL/GenBank/DDBJ whole genome shotgun (WGS) entry which is preliminary data.</text>
</comment>
<evidence type="ECO:0000313" key="3">
    <source>
        <dbReference type="EMBL" id="PSJ41754.1"/>
    </source>
</evidence>
<dbReference type="PRINTS" id="PR00412">
    <property type="entry name" value="EPOXHYDRLASE"/>
</dbReference>
<evidence type="ECO:0000313" key="4">
    <source>
        <dbReference type="Proteomes" id="UP000241167"/>
    </source>
</evidence>
<dbReference type="OrthoDB" id="9804723at2"/>
<accession>A0A2P7QUY3</accession>
<dbReference type="PANTHER" id="PTHR43329">
    <property type="entry name" value="EPOXIDE HYDROLASE"/>
    <property type="match status" value="1"/>
</dbReference>
<name>A0A2P7QUY3_9SPHN</name>
<feature type="domain" description="AB hydrolase-1" evidence="2">
    <location>
        <begin position="29"/>
        <end position="284"/>
    </location>
</feature>
<dbReference type="Gene3D" id="3.40.50.1820">
    <property type="entry name" value="alpha/beta hydrolase"/>
    <property type="match status" value="1"/>
</dbReference>
<dbReference type="EMBL" id="PXYI01000002">
    <property type="protein sequence ID" value="PSJ41754.1"/>
    <property type="molecule type" value="Genomic_DNA"/>
</dbReference>
<sequence length="300" mass="33491">MTESPLARIALSTGISLDVCLAGPRDGEPILFLHGFPESHRTWRNQIEDLSRDHFVIAPDQRGYARSDKPEGVEQYKTNIIVADALALMDALEIKHFTLVGHDWGGAAAWAAALLHPFRVKRLVILNAPHPLIFQRSLIEDRAQREASQYVRFFRSPEAEAGILAMGLEAFLEKVLLGNADPAMLPVEERRAYLDEWKEPGALTAMLNWYRATSLEVPETDEEARLPVWTHAPFPKLRMPTLVIWGLKDVALLPIQLERLTDVVADLRIVTSPTAGHFIPWEEPGTVTAAIRNFLADSGG</sequence>
<dbReference type="InterPro" id="IPR029058">
    <property type="entry name" value="AB_hydrolase_fold"/>
</dbReference>
<gene>
    <name evidence="3" type="ORF">C7I55_05580</name>
</gene>
<protein>
    <submittedName>
        <fullName evidence="3">Alpha/beta hydrolase</fullName>
    </submittedName>
</protein>
<evidence type="ECO:0000259" key="2">
    <source>
        <dbReference type="Pfam" id="PF00561"/>
    </source>
</evidence>
<dbReference type="SUPFAM" id="SSF53474">
    <property type="entry name" value="alpha/beta-Hydrolases"/>
    <property type="match status" value="1"/>
</dbReference>
<dbReference type="InterPro" id="IPR000073">
    <property type="entry name" value="AB_hydrolase_1"/>
</dbReference>
<dbReference type="AlphaFoldDB" id="A0A2P7QUY3"/>
<keyword evidence="4" id="KW-1185">Reference proteome</keyword>
<organism evidence="3 4">
    <name type="scientific">Allosphingosinicella deserti</name>
    <dbReference type="NCBI Taxonomy" id="2116704"/>
    <lineage>
        <taxon>Bacteria</taxon>
        <taxon>Pseudomonadati</taxon>
        <taxon>Pseudomonadota</taxon>
        <taxon>Alphaproteobacteria</taxon>
        <taxon>Sphingomonadales</taxon>
        <taxon>Sphingomonadaceae</taxon>
        <taxon>Allosphingosinicella</taxon>
    </lineage>
</organism>
<dbReference type="GO" id="GO:0016787">
    <property type="term" value="F:hydrolase activity"/>
    <property type="evidence" value="ECO:0007669"/>
    <property type="project" value="UniProtKB-KW"/>
</dbReference>
<dbReference type="InterPro" id="IPR000639">
    <property type="entry name" value="Epox_hydrolase-like"/>
</dbReference>
<dbReference type="RefSeq" id="WP_106511920.1">
    <property type="nucleotide sequence ID" value="NZ_PXYI01000002.1"/>
</dbReference>
<keyword evidence="1 3" id="KW-0378">Hydrolase</keyword>
<proteinExistence type="predicted"/>
<reference evidence="3 4" key="1">
    <citation type="submission" date="2018-03" db="EMBL/GenBank/DDBJ databases">
        <title>The draft genome of Sphingosinicella sp. GL-C-18.</title>
        <authorList>
            <person name="Liu L."/>
            <person name="Li L."/>
            <person name="Liang L."/>
            <person name="Zhang X."/>
            <person name="Wang T."/>
        </authorList>
    </citation>
    <scope>NUCLEOTIDE SEQUENCE [LARGE SCALE GENOMIC DNA]</scope>
    <source>
        <strain evidence="3 4">GL-C-18</strain>
    </source>
</reference>
<dbReference type="Proteomes" id="UP000241167">
    <property type="component" value="Unassembled WGS sequence"/>
</dbReference>
<dbReference type="Pfam" id="PF00561">
    <property type="entry name" value="Abhydrolase_1"/>
    <property type="match status" value="1"/>
</dbReference>
<dbReference type="PRINTS" id="PR00111">
    <property type="entry name" value="ABHYDROLASE"/>
</dbReference>
<evidence type="ECO:0000256" key="1">
    <source>
        <dbReference type="ARBA" id="ARBA00022801"/>
    </source>
</evidence>